<evidence type="ECO:0000313" key="3">
    <source>
        <dbReference type="Proteomes" id="UP000092716"/>
    </source>
</evidence>
<dbReference type="GeneID" id="30910273"/>
<keyword evidence="3" id="KW-1185">Reference proteome</keyword>
<protein>
    <submittedName>
        <fullName evidence="2">Uncharacterized protein</fullName>
    </submittedName>
</protein>
<organism evidence="2 3">
    <name type="scientific">Plasmodium coatneyi</name>
    <dbReference type="NCBI Taxonomy" id="208452"/>
    <lineage>
        <taxon>Eukaryota</taxon>
        <taxon>Sar</taxon>
        <taxon>Alveolata</taxon>
        <taxon>Apicomplexa</taxon>
        <taxon>Aconoidasida</taxon>
        <taxon>Haemosporida</taxon>
        <taxon>Plasmodiidae</taxon>
        <taxon>Plasmodium</taxon>
    </lineage>
</organism>
<feature type="compositionally biased region" description="Basic and acidic residues" evidence="1">
    <location>
        <begin position="226"/>
        <end position="252"/>
    </location>
</feature>
<evidence type="ECO:0000313" key="2">
    <source>
        <dbReference type="EMBL" id="ANQ09263.1"/>
    </source>
</evidence>
<name>A0A1B1E2N0_9APIC</name>
<feature type="region of interest" description="Disordered" evidence="1">
    <location>
        <begin position="1"/>
        <end position="42"/>
    </location>
</feature>
<feature type="region of interest" description="Disordered" evidence="1">
    <location>
        <begin position="223"/>
        <end position="275"/>
    </location>
</feature>
<proteinExistence type="predicted"/>
<dbReference type="EMBL" id="CP016249">
    <property type="protein sequence ID" value="ANQ09263.1"/>
    <property type="molecule type" value="Genomic_DNA"/>
</dbReference>
<feature type="region of interest" description="Disordered" evidence="1">
    <location>
        <begin position="107"/>
        <end position="127"/>
    </location>
</feature>
<dbReference type="Proteomes" id="UP000092716">
    <property type="component" value="Chromosome 11"/>
</dbReference>
<feature type="compositionally biased region" description="Polar residues" evidence="1">
    <location>
        <begin position="115"/>
        <end position="127"/>
    </location>
</feature>
<evidence type="ECO:0000256" key="1">
    <source>
        <dbReference type="SAM" id="MobiDB-lite"/>
    </source>
</evidence>
<dbReference type="VEuPathDB" id="PlasmoDB:PCOAH_00035420"/>
<dbReference type="KEGG" id="pcot:PCOAH_00035420"/>
<accession>A0A1B1E2N0</accession>
<dbReference type="OrthoDB" id="387338at2759"/>
<dbReference type="AlphaFoldDB" id="A0A1B1E2N0"/>
<dbReference type="RefSeq" id="XP_019915958.1">
    <property type="nucleotide sequence ID" value="XM_020060333.1"/>
</dbReference>
<feature type="compositionally biased region" description="Basic and acidic residues" evidence="1">
    <location>
        <begin position="1"/>
        <end position="12"/>
    </location>
</feature>
<reference evidence="3" key="1">
    <citation type="submission" date="2016-06" db="EMBL/GenBank/DDBJ databases">
        <title>First high quality genome sequence of Plasmodium coatneyi using continuous long reads from single molecule, real-time sequencing.</title>
        <authorList>
            <person name="Chien J.-T."/>
            <person name="Pakala S.B."/>
            <person name="Geraldo J.A."/>
            <person name="Lapp S.A."/>
            <person name="Barnwell J.W."/>
            <person name="Kissinger J.C."/>
            <person name="Galinski M.R."/>
            <person name="Humphrey J.C."/>
        </authorList>
    </citation>
    <scope>NUCLEOTIDE SEQUENCE [LARGE SCALE GENOMIC DNA]</scope>
    <source>
        <strain evidence="3">Hackeri</strain>
    </source>
</reference>
<sequence length="790" mass="88711">MHLEQREKHTQTEELEAVTPKYEGPAKDGYNGRGVGSLEDNTIRGEMSVSSVETICSYSSGGASLGAAKETHVTSETGPNDVTNIANTTNRADVTKLADTTKRADVVARPRERGSTPTPDESAHTKQTALSCALGRISSNYVMHTSNNTSSAGEWSRKLSTSNTVNLCKVTKFMTLCDEHLPASAACIGNGTNGAKKVEWMPQKNILPLKSCQLYSHQVNVTQTERSCESDHKQDAETKTDPNRSDHNDKHSNSCKANNQLEREEDPSYDHPSNNKRVFIQGIKRNYHTKGGNTFTYLNQVLDKTYKETVELDGSEYIFLYDIICVQDGDIASQVDGTGGSTHSASFGASTAVRTTPLEEENEVLTLNAYNKYVNFFHNLSNQLNRIRRLIYPIEVDMSTGYACSGSLAIAHNNADTKRNDARQEQMGRCRMVGGFDETNLESIQTLFSEEAHMTGSLKMKLLDRINGIFFTAMGAIGKEVNSTAGEKYAKTVANPVGESIPSMASHLHVSCPPRKNQLTPLDVNKVMQHMKGSANRRIHESDIYDIKIVKKGYFYLYVRNGQWDNYYCVLFHLKNNVLFKNDILYSHYCRVYDRGVLHNVLNSPDSYSNYFMAFFKDHRFDMSKLSNLELAIMVRKNYYPFVIELSRSKKASILIHTDQDLLLHGEHMQAQRVRSSLLLFDIHSDPFYLVPVECLPDIGGAKITRGAANEPPQGGIPPRVKVKLHYGLLKEWNDCLDSVLEEAKQKQTNLSDKRGQSEKTHYVNKKFSQWIEAFKKERNIQDGGAPQRR</sequence>
<gene>
    <name evidence="2" type="ORF">PCOAH_00035420</name>
</gene>